<dbReference type="PANTHER" id="PTHR43112">
    <property type="entry name" value="FERREDOXIN"/>
    <property type="match status" value="1"/>
</dbReference>
<sequence>MLAAKRNADYRITLVTPAGEHTIQVRPDEYIWDAANKAGITLPAMCHQGRCLTCAARMDTSRPITTGTPGAADFDQSVADAYLPADREAGFVLLCTAKPRSDLRLLTHQQDKMRAYRVSRGLPAPYA</sequence>
<dbReference type="PROSITE" id="PS51085">
    <property type="entry name" value="2FE2S_FER_2"/>
    <property type="match status" value="1"/>
</dbReference>
<evidence type="ECO:0000256" key="8">
    <source>
        <dbReference type="ARBA" id="ARBA00034078"/>
    </source>
</evidence>
<evidence type="ECO:0000313" key="10">
    <source>
        <dbReference type="EMBL" id="ADC35896.1"/>
    </source>
</evidence>
<dbReference type="SUPFAM" id="SSF54292">
    <property type="entry name" value="2Fe-2S ferredoxin-like"/>
    <property type="match status" value="1"/>
</dbReference>
<evidence type="ECO:0000256" key="6">
    <source>
        <dbReference type="ARBA" id="ARBA00023004"/>
    </source>
</evidence>
<protein>
    <submittedName>
        <fullName evidence="10">2Fe-2S ferredoxin</fullName>
    </submittedName>
</protein>
<reference evidence="10" key="2">
    <citation type="journal article" date="2010" name="Appl. Environ. Microbiol.">
        <title>Comparative analysis of acidobacterial genomic fragments from terrestrial and aquatic metagenomic libraries, with emphasis on acidobacteria subdivision 6.</title>
        <authorList>
            <person name="Kielak A.M."/>
            <person name="van Veen J.A."/>
            <person name="Kowalchuk G.A."/>
        </authorList>
    </citation>
    <scope>NUCLEOTIDE SEQUENCE</scope>
</reference>
<dbReference type="Pfam" id="PF00111">
    <property type="entry name" value="Fer2"/>
    <property type="match status" value="1"/>
</dbReference>
<evidence type="ECO:0000259" key="9">
    <source>
        <dbReference type="PROSITE" id="PS51085"/>
    </source>
</evidence>
<dbReference type="GO" id="GO:0046872">
    <property type="term" value="F:metal ion binding"/>
    <property type="evidence" value="ECO:0007669"/>
    <property type="project" value="UniProtKB-KW"/>
</dbReference>
<accession>E3T6F2</accession>
<dbReference type="InterPro" id="IPR036010">
    <property type="entry name" value="2Fe-2S_ferredoxin-like_sf"/>
</dbReference>
<proteinExistence type="inferred from homology"/>
<dbReference type="CDD" id="cd00207">
    <property type="entry name" value="fer2"/>
    <property type="match status" value="1"/>
</dbReference>
<dbReference type="AlphaFoldDB" id="E3T6F2"/>
<keyword evidence="6" id="KW-0408">Iron</keyword>
<dbReference type="PANTHER" id="PTHR43112:SF3">
    <property type="entry name" value="FERREDOXIN-2, CHLOROPLASTIC"/>
    <property type="match status" value="1"/>
</dbReference>
<keyword evidence="5" id="KW-0249">Electron transport</keyword>
<keyword evidence="4" id="KW-0479">Metal-binding</keyword>
<dbReference type="GO" id="GO:0051537">
    <property type="term" value="F:2 iron, 2 sulfur cluster binding"/>
    <property type="evidence" value="ECO:0007669"/>
    <property type="project" value="UniProtKB-KW"/>
</dbReference>
<dbReference type="EMBL" id="GU260703">
    <property type="protein sequence ID" value="ADC35896.1"/>
    <property type="molecule type" value="Genomic_DNA"/>
</dbReference>
<name>E3T6F2_9BACT</name>
<reference evidence="10" key="1">
    <citation type="submission" date="2009-12" db="EMBL/GenBank/DDBJ databases">
        <authorList>
            <person name="Kielak A."/>
            <person name="van Veen J.A."/>
            <person name="Kowalchuk G.A."/>
        </authorList>
    </citation>
    <scope>NUCLEOTIDE SEQUENCE</scope>
</reference>
<dbReference type="InterPro" id="IPR012675">
    <property type="entry name" value="Beta-grasp_dom_sf"/>
</dbReference>
<comment type="cofactor">
    <cofactor evidence="8">
        <name>[2Fe-2S] cluster</name>
        <dbReference type="ChEBI" id="CHEBI:190135"/>
    </cofactor>
</comment>
<evidence type="ECO:0000256" key="7">
    <source>
        <dbReference type="ARBA" id="ARBA00023014"/>
    </source>
</evidence>
<evidence type="ECO:0000256" key="1">
    <source>
        <dbReference type="ARBA" id="ARBA00007874"/>
    </source>
</evidence>
<evidence type="ECO:0000256" key="5">
    <source>
        <dbReference type="ARBA" id="ARBA00022982"/>
    </source>
</evidence>
<organism evidence="10">
    <name type="scientific">uncultured bacterium 246</name>
    <dbReference type="NCBI Taxonomy" id="698384"/>
    <lineage>
        <taxon>Bacteria</taxon>
        <taxon>environmental samples</taxon>
    </lineage>
</organism>
<keyword evidence="3" id="KW-0001">2Fe-2S</keyword>
<keyword evidence="2" id="KW-0813">Transport</keyword>
<dbReference type="Gene3D" id="3.10.20.30">
    <property type="match status" value="1"/>
</dbReference>
<evidence type="ECO:0000256" key="4">
    <source>
        <dbReference type="ARBA" id="ARBA00022723"/>
    </source>
</evidence>
<keyword evidence="7" id="KW-0411">Iron-sulfur</keyword>
<dbReference type="InterPro" id="IPR001041">
    <property type="entry name" value="2Fe-2S_ferredoxin-type"/>
</dbReference>
<comment type="similarity">
    <text evidence="1">Belongs to the 2Fe2S plant-type ferredoxin family.</text>
</comment>
<evidence type="ECO:0000256" key="2">
    <source>
        <dbReference type="ARBA" id="ARBA00022448"/>
    </source>
</evidence>
<evidence type="ECO:0000256" key="3">
    <source>
        <dbReference type="ARBA" id="ARBA00022714"/>
    </source>
</evidence>
<feature type="domain" description="2Fe-2S ferredoxin-type" evidence="9">
    <location>
        <begin position="10"/>
        <end position="111"/>
    </location>
</feature>